<dbReference type="Pfam" id="PF13307">
    <property type="entry name" value="Helicase_C_2"/>
    <property type="match status" value="1"/>
</dbReference>
<dbReference type="GO" id="GO:0005524">
    <property type="term" value="F:ATP binding"/>
    <property type="evidence" value="ECO:0007669"/>
    <property type="project" value="UniProtKB-KW"/>
</dbReference>
<gene>
    <name evidence="6" type="ORF">CR203_15150</name>
</gene>
<evidence type="ECO:0000313" key="6">
    <source>
        <dbReference type="EMBL" id="RKL66619.1"/>
    </source>
</evidence>
<evidence type="ECO:0000313" key="7">
    <source>
        <dbReference type="Proteomes" id="UP000281498"/>
    </source>
</evidence>
<reference evidence="6 7" key="1">
    <citation type="submission" date="2017-10" db="EMBL/GenBank/DDBJ databases">
        <title>Bacillus sp. nov., a halophilic bacterium isolated from a Keqin Lake.</title>
        <authorList>
            <person name="Wang H."/>
        </authorList>
    </citation>
    <scope>NUCLEOTIDE SEQUENCE [LARGE SCALE GENOMIC DNA]</scope>
    <source>
        <strain evidence="6 7">KCTC 13187</strain>
    </source>
</reference>
<keyword evidence="6" id="KW-0347">Helicase</keyword>
<keyword evidence="3" id="KW-0067">ATP-binding</keyword>
<feature type="domain" description="Helicase ATP-binding" evidence="5">
    <location>
        <begin position="28"/>
        <end position="303"/>
    </location>
</feature>
<keyword evidence="7" id="KW-1185">Reference proteome</keyword>
<dbReference type="GO" id="GO:0016818">
    <property type="term" value="F:hydrolase activity, acting on acid anhydrides, in phosphorus-containing anhydrides"/>
    <property type="evidence" value="ECO:0007669"/>
    <property type="project" value="InterPro"/>
</dbReference>
<evidence type="ECO:0000259" key="5">
    <source>
        <dbReference type="PROSITE" id="PS51193"/>
    </source>
</evidence>
<dbReference type="InterPro" id="IPR014013">
    <property type="entry name" value="Helic_SF1/SF2_ATP-bd_DinG/Rad3"/>
</dbReference>
<keyword evidence="2" id="KW-0378">Hydrolase</keyword>
<proteinExistence type="inferred from homology"/>
<dbReference type="SMART" id="SM00491">
    <property type="entry name" value="HELICc2"/>
    <property type="match status" value="1"/>
</dbReference>
<dbReference type="GO" id="GO:0003678">
    <property type="term" value="F:DNA helicase activity"/>
    <property type="evidence" value="ECO:0007669"/>
    <property type="project" value="TreeGrafter"/>
</dbReference>
<comment type="similarity">
    <text evidence="4">Belongs to the helicase family. DinG subfamily.</text>
</comment>
<dbReference type="Proteomes" id="UP000281498">
    <property type="component" value="Unassembled WGS sequence"/>
</dbReference>
<dbReference type="PANTHER" id="PTHR11472">
    <property type="entry name" value="DNA REPAIR DEAD HELICASE RAD3/XP-D SUBFAMILY MEMBER"/>
    <property type="match status" value="1"/>
</dbReference>
<name>A0A3A9K2P0_9BACI</name>
<dbReference type="GO" id="GO:0006139">
    <property type="term" value="P:nucleobase-containing compound metabolic process"/>
    <property type="evidence" value="ECO:0007669"/>
    <property type="project" value="InterPro"/>
</dbReference>
<dbReference type="InterPro" id="IPR027417">
    <property type="entry name" value="P-loop_NTPase"/>
</dbReference>
<dbReference type="PANTHER" id="PTHR11472:SF57">
    <property type="entry name" value="ATP-DEPENDENT HELICASE YPVA-RELATED"/>
    <property type="match status" value="1"/>
</dbReference>
<evidence type="ECO:0000256" key="4">
    <source>
        <dbReference type="ARBA" id="ARBA00038058"/>
    </source>
</evidence>
<evidence type="ECO:0000256" key="2">
    <source>
        <dbReference type="ARBA" id="ARBA00022801"/>
    </source>
</evidence>
<dbReference type="RefSeq" id="WP_110935898.1">
    <property type="nucleotide sequence ID" value="NZ_KZ614146.1"/>
</dbReference>
<protein>
    <submittedName>
        <fullName evidence="6">ATP-dependent helicase</fullName>
    </submittedName>
</protein>
<dbReference type="InterPro" id="IPR045028">
    <property type="entry name" value="DinG/Rad3-like"/>
</dbReference>
<evidence type="ECO:0000256" key="3">
    <source>
        <dbReference type="ARBA" id="ARBA00022840"/>
    </source>
</evidence>
<dbReference type="GO" id="GO:0003676">
    <property type="term" value="F:nucleic acid binding"/>
    <property type="evidence" value="ECO:0007669"/>
    <property type="project" value="InterPro"/>
</dbReference>
<dbReference type="PROSITE" id="PS51193">
    <property type="entry name" value="HELICASE_ATP_BIND_2"/>
    <property type="match status" value="1"/>
</dbReference>
<dbReference type="EMBL" id="PDOE01000006">
    <property type="protein sequence ID" value="RKL66619.1"/>
    <property type="molecule type" value="Genomic_DNA"/>
</dbReference>
<dbReference type="AlphaFoldDB" id="A0A3A9K2P0"/>
<keyword evidence="1" id="KW-0547">Nucleotide-binding</keyword>
<accession>A0A3A9K2P0</accession>
<evidence type="ECO:0000256" key="1">
    <source>
        <dbReference type="ARBA" id="ARBA00022741"/>
    </source>
</evidence>
<comment type="caution">
    <text evidence="6">The sequence shown here is derived from an EMBL/GenBank/DDBJ whole genome shotgun (WGS) entry which is preliminary data.</text>
</comment>
<dbReference type="Gene3D" id="3.40.50.300">
    <property type="entry name" value="P-loop containing nucleotide triphosphate hydrolases"/>
    <property type="match status" value="2"/>
</dbReference>
<dbReference type="InterPro" id="IPR006555">
    <property type="entry name" value="ATP-dep_Helicase_C"/>
</dbReference>
<dbReference type="OrthoDB" id="9803913at2"/>
<organism evidence="6 7">
    <name type="scientific">Salipaludibacillus neizhouensis</name>
    <dbReference type="NCBI Taxonomy" id="885475"/>
    <lineage>
        <taxon>Bacteria</taxon>
        <taxon>Bacillati</taxon>
        <taxon>Bacillota</taxon>
        <taxon>Bacilli</taxon>
        <taxon>Bacillales</taxon>
        <taxon>Bacillaceae</taxon>
    </lineage>
</organism>
<dbReference type="SUPFAM" id="SSF52540">
    <property type="entry name" value="P-loop containing nucleoside triphosphate hydrolases"/>
    <property type="match status" value="1"/>
</dbReference>
<sequence length="646" mass="75363">MAKSLPFTISKTENFFDRLGDFVGDVFYDTLPEQGYELRDEQIYMAFQIEQAFKNSSTIFAEAGVGTGKTFVYLLYAICYARYKRKPAIISCADETLIEQLVKEKGDIEKLEKALGISIDVRLAKAREQYVCMKKLDPLAHKTSDEDILRVHDEIPDFVYEQGSSMQTFERYGDRKEYPWVPNDAWEKISWDPIQQCSTCDWRHRCGQTLNRDYYRHAEDLIICSHDFYMEHVWTKDSRKREGQMPLLPEASCVVFDEGHLLEFASQKALTYRFDSQTLATILTEYMSQDVREESLLLIEDILALHDEWFDLLKETATFVEGSNRKEVPRSKKMMELATKINEKVQSLLEQLVFDGDMFTIEDYHVKIIEEYLEFFSYGLAVLLEGNQGVFWLEETESESSFVIMPRLVEDVLKKEVFSQSIPFIFSSATMSQAGDFSYIADSLGIERYDSFTVKSPFDYEQQMRVYGHVQETEEEKWHEIRNELLESNGKSLVLFSSKEEMTQFREWSDQNTWNFSIFYEGDREISELVKKFQDDHSSVLCSYNLWEGLDVPGESLSQVIIASLPFPPHDPVFQAKRKHANNAVEEVDMPYMILRLRQGIGRLIRTSTDKGTLHIWMNKTQKEAYKNDIQQILPEETRGRFSASF</sequence>